<evidence type="ECO:0000256" key="3">
    <source>
        <dbReference type="ARBA" id="ARBA00023163"/>
    </source>
</evidence>
<dbReference type="PRINTS" id="PR00040">
    <property type="entry name" value="HTHMERR"/>
</dbReference>
<name>A0ABN1VV74_9MICO</name>
<dbReference type="InterPro" id="IPR009061">
    <property type="entry name" value="DNA-bd_dom_put_sf"/>
</dbReference>
<evidence type="ECO:0000313" key="6">
    <source>
        <dbReference type="Proteomes" id="UP001500943"/>
    </source>
</evidence>
<dbReference type="PANTHER" id="PTHR30204">
    <property type="entry name" value="REDOX-CYCLING DRUG-SENSING TRANSCRIPTIONAL ACTIVATOR SOXR"/>
    <property type="match status" value="1"/>
</dbReference>
<dbReference type="InterPro" id="IPR000551">
    <property type="entry name" value="MerR-type_HTH_dom"/>
</dbReference>
<proteinExistence type="predicted"/>
<evidence type="ECO:0000256" key="1">
    <source>
        <dbReference type="ARBA" id="ARBA00023015"/>
    </source>
</evidence>
<gene>
    <name evidence="5" type="ORF">GCM10009655_23890</name>
</gene>
<evidence type="ECO:0000313" key="5">
    <source>
        <dbReference type="EMBL" id="GAA1224123.1"/>
    </source>
</evidence>
<evidence type="ECO:0000256" key="2">
    <source>
        <dbReference type="ARBA" id="ARBA00023125"/>
    </source>
</evidence>
<dbReference type="PANTHER" id="PTHR30204:SF94">
    <property type="entry name" value="HEAVY METAL-DEPENDENT TRANSCRIPTIONAL REGULATOR HI_0293-RELATED"/>
    <property type="match status" value="1"/>
</dbReference>
<dbReference type="SUPFAM" id="SSF46955">
    <property type="entry name" value="Putative DNA-binding domain"/>
    <property type="match status" value="1"/>
</dbReference>
<dbReference type="InterPro" id="IPR047057">
    <property type="entry name" value="MerR_fam"/>
</dbReference>
<keyword evidence="2" id="KW-0238">DNA-binding</keyword>
<dbReference type="EMBL" id="BAAAKW010000056">
    <property type="protein sequence ID" value="GAA1224123.1"/>
    <property type="molecule type" value="Genomic_DNA"/>
</dbReference>
<dbReference type="Proteomes" id="UP001500943">
    <property type="component" value="Unassembled WGS sequence"/>
</dbReference>
<reference evidence="5 6" key="1">
    <citation type="journal article" date="2019" name="Int. J. Syst. Evol. Microbiol.">
        <title>The Global Catalogue of Microorganisms (GCM) 10K type strain sequencing project: providing services to taxonomists for standard genome sequencing and annotation.</title>
        <authorList>
            <consortium name="The Broad Institute Genomics Platform"/>
            <consortium name="The Broad Institute Genome Sequencing Center for Infectious Disease"/>
            <person name="Wu L."/>
            <person name="Ma J."/>
        </authorList>
    </citation>
    <scope>NUCLEOTIDE SEQUENCE [LARGE SCALE GENOMIC DNA]</scope>
    <source>
        <strain evidence="5 6">JCM 12762</strain>
    </source>
</reference>
<dbReference type="PROSITE" id="PS50937">
    <property type="entry name" value="HTH_MERR_2"/>
    <property type="match status" value="1"/>
</dbReference>
<dbReference type="SMART" id="SM00422">
    <property type="entry name" value="HTH_MERR"/>
    <property type="match status" value="1"/>
</dbReference>
<dbReference type="CDD" id="cd04770">
    <property type="entry name" value="HTH_HMRTR"/>
    <property type="match status" value="1"/>
</dbReference>
<protein>
    <submittedName>
        <fullName evidence="5">Hypoxia response transcriptional regulator</fullName>
    </submittedName>
</protein>
<keyword evidence="6" id="KW-1185">Reference proteome</keyword>
<organism evidence="5 6">
    <name type="scientific">Rhodoglobus aureus</name>
    <dbReference type="NCBI Taxonomy" id="191497"/>
    <lineage>
        <taxon>Bacteria</taxon>
        <taxon>Bacillati</taxon>
        <taxon>Actinomycetota</taxon>
        <taxon>Actinomycetes</taxon>
        <taxon>Micrococcales</taxon>
        <taxon>Microbacteriaceae</taxon>
        <taxon>Rhodoglobus</taxon>
    </lineage>
</organism>
<keyword evidence="3" id="KW-0804">Transcription</keyword>
<dbReference type="Pfam" id="PF13411">
    <property type="entry name" value="MerR_1"/>
    <property type="match status" value="1"/>
</dbReference>
<keyword evidence="1" id="KW-0805">Transcription regulation</keyword>
<accession>A0ABN1VV74</accession>
<sequence>MRIGEAAAAMGMTTKTLRFYEHRGLLPTAHRASNGYRDYGGETVARLDFIRRSRVAGLTLAQIGDILQVRDAGGTPCAHVRDALARQLTGLDRQITELVALRATVAEYYDAAAAADSVSCDSERICSLL</sequence>
<dbReference type="Gene3D" id="1.10.1660.10">
    <property type="match status" value="1"/>
</dbReference>
<feature type="domain" description="HTH merR-type" evidence="4">
    <location>
        <begin position="1"/>
        <end position="69"/>
    </location>
</feature>
<comment type="caution">
    <text evidence="5">The sequence shown here is derived from an EMBL/GenBank/DDBJ whole genome shotgun (WGS) entry which is preliminary data.</text>
</comment>
<evidence type="ECO:0000259" key="4">
    <source>
        <dbReference type="PROSITE" id="PS50937"/>
    </source>
</evidence>